<dbReference type="SUPFAM" id="SSF54211">
    <property type="entry name" value="Ribosomal protein S5 domain 2-like"/>
    <property type="match status" value="1"/>
</dbReference>
<keyword evidence="5 7" id="KW-0378">Hydrolase</keyword>
<dbReference type="InterPro" id="IPR014721">
    <property type="entry name" value="Ribsml_uS5_D2-typ_fold_subgr"/>
</dbReference>
<evidence type="ECO:0000256" key="7">
    <source>
        <dbReference type="HAMAP-Rule" id="MF_00227"/>
    </source>
</evidence>
<protein>
    <recommendedName>
        <fullName evidence="7 8">Ribonuclease P protein component</fullName>
        <shortName evidence="7">RNase P protein</shortName>
        <shortName evidence="7">RNaseP protein</shortName>
        <ecNumber evidence="7 8">3.1.26.5</ecNumber>
    </recommendedName>
    <alternativeName>
        <fullName evidence="7">Protein C5</fullName>
    </alternativeName>
</protein>
<comment type="catalytic activity">
    <reaction evidence="7">
        <text>Endonucleolytic cleavage of RNA, removing 5'-extranucleotides from tRNA precursor.</text>
        <dbReference type="EC" id="3.1.26.5"/>
    </reaction>
</comment>
<dbReference type="InterPro" id="IPR000100">
    <property type="entry name" value="RNase_P"/>
</dbReference>
<dbReference type="PROSITE" id="PS00648">
    <property type="entry name" value="RIBONUCLEASE_P"/>
    <property type="match status" value="1"/>
</dbReference>
<name>A0A125W6W7_ENTFL</name>
<keyword evidence="3 7" id="KW-0540">Nuclease</keyword>
<gene>
    <name evidence="7 9" type="primary">rnpA</name>
    <name evidence="9" type="ORF">HMPREF9498_01043</name>
</gene>
<dbReference type="EMBL" id="AEBR01000029">
    <property type="protein sequence ID" value="EFM83272.1"/>
    <property type="molecule type" value="Genomic_DNA"/>
</dbReference>
<evidence type="ECO:0000256" key="3">
    <source>
        <dbReference type="ARBA" id="ARBA00022722"/>
    </source>
</evidence>
<dbReference type="EC" id="3.1.26.5" evidence="7 8"/>
<proteinExistence type="inferred from homology"/>
<evidence type="ECO:0000256" key="6">
    <source>
        <dbReference type="ARBA" id="ARBA00022884"/>
    </source>
</evidence>
<evidence type="ECO:0000256" key="2">
    <source>
        <dbReference type="ARBA" id="ARBA00022694"/>
    </source>
</evidence>
<keyword evidence="2 7" id="KW-0819">tRNA processing</keyword>
<dbReference type="PANTHER" id="PTHR33992:SF1">
    <property type="entry name" value="RIBONUCLEASE P PROTEIN COMPONENT"/>
    <property type="match status" value="1"/>
</dbReference>
<comment type="caution">
    <text evidence="9">The sequence shown here is derived from an EMBL/GenBank/DDBJ whole genome shotgun (WGS) entry which is preliminary data.</text>
</comment>
<dbReference type="AlphaFoldDB" id="A0A125W6W7"/>
<dbReference type="GO" id="GO:0042781">
    <property type="term" value="F:3'-tRNA processing endoribonuclease activity"/>
    <property type="evidence" value="ECO:0007669"/>
    <property type="project" value="TreeGrafter"/>
</dbReference>
<dbReference type="NCBIfam" id="TIGR00188">
    <property type="entry name" value="rnpA"/>
    <property type="match status" value="1"/>
</dbReference>
<dbReference type="PANTHER" id="PTHR33992">
    <property type="entry name" value="RIBONUCLEASE P PROTEIN COMPONENT"/>
    <property type="match status" value="1"/>
</dbReference>
<dbReference type="GO" id="GO:0000049">
    <property type="term" value="F:tRNA binding"/>
    <property type="evidence" value="ECO:0007669"/>
    <property type="project" value="UniProtKB-UniRule"/>
</dbReference>
<sequence>MPMKKSYRVKKEKEFQQVFNKKQSCANRRFVVYVLEKPQQAHFRVGISVGKKIGNAVTRNAVKRKIRASLFQLKDRISPEIDFIVIARPGLEKLSSEEVKANLTHVLNLAKILDVREGIE</sequence>
<comment type="function">
    <text evidence="1 7">RNaseP catalyzes the removal of the 5'-leader sequence from pre-tRNA to produce the mature 5'-terminus. It can also cleave other RNA substrates such as 4.5S RNA. The protein component plays an auxiliary but essential role in vivo by binding to the 5'-leader sequence and broadening the substrate specificity of the ribozyme.</text>
</comment>
<reference evidence="9 10" key="1">
    <citation type="submission" date="2010-07" db="EMBL/GenBank/DDBJ databases">
        <authorList>
            <person name="Sid Ahmed O."/>
        </authorList>
    </citation>
    <scope>NUCLEOTIDE SEQUENCE [LARGE SCALE GENOMIC DNA]</scope>
    <source>
        <strain evidence="9 10">TX4248</strain>
    </source>
</reference>
<comment type="similarity">
    <text evidence="7">Belongs to the RnpA family.</text>
</comment>
<evidence type="ECO:0000256" key="8">
    <source>
        <dbReference type="NCBIfam" id="TIGR00188"/>
    </source>
</evidence>
<evidence type="ECO:0000313" key="9">
    <source>
        <dbReference type="EMBL" id="EFM83272.1"/>
    </source>
</evidence>
<evidence type="ECO:0000256" key="1">
    <source>
        <dbReference type="ARBA" id="ARBA00002663"/>
    </source>
</evidence>
<dbReference type="HAMAP" id="MF_00227">
    <property type="entry name" value="RNase_P"/>
    <property type="match status" value="1"/>
</dbReference>
<dbReference type="GO" id="GO:0004526">
    <property type="term" value="F:ribonuclease P activity"/>
    <property type="evidence" value="ECO:0007669"/>
    <property type="project" value="UniProtKB-UniRule"/>
</dbReference>
<accession>A0A125W6W7</accession>
<dbReference type="InterPro" id="IPR020539">
    <property type="entry name" value="RNase_P_CS"/>
</dbReference>
<dbReference type="Pfam" id="PF00825">
    <property type="entry name" value="Ribonuclease_P"/>
    <property type="match status" value="1"/>
</dbReference>
<keyword evidence="6 7" id="KW-0694">RNA-binding</keyword>
<dbReference type="FunFam" id="3.30.230.10:FF:000021">
    <property type="entry name" value="Ribonuclease P protein component"/>
    <property type="match status" value="1"/>
</dbReference>
<dbReference type="GO" id="GO:0030677">
    <property type="term" value="C:ribonuclease P complex"/>
    <property type="evidence" value="ECO:0007669"/>
    <property type="project" value="TreeGrafter"/>
</dbReference>
<dbReference type="InterPro" id="IPR020568">
    <property type="entry name" value="Ribosomal_Su5_D2-typ_SF"/>
</dbReference>
<dbReference type="Proteomes" id="UP000004846">
    <property type="component" value="Unassembled WGS sequence"/>
</dbReference>
<evidence type="ECO:0000256" key="4">
    <source>
        <dbReference type="ARBA" id="ARBA00022759"/>
    </source>
</evidence>
<evidence type="ECO:0000256" key="5">
    <source>
        <dbReference type="ARBA" id="ARBA00022801"/>
    </source>
</evidence>
<dbReference type="Gene3D" id="3.30.230.10">
    <property type="match status" value="1"/>
</dbReference>
<dbReference type="GO" id="GO:0001682">
    <property type="term" value="P:tRNA 5'-leader removal"/>
    <property type="evidence" value="ECO:0007669"/>
    <property type="project" value="UniProtKB-UniRule"/>
</dbReference>
<organism evidence="9 10">
    <name type="scientific">Enterococcus faecalis TX4248</name>
    <dbReference type="NCBI Taxonomy" id="749495"/>
    <lineage>
        <taxon>Bacteria</taxon>
        <taxon>Bacillati</taxon>
        <taxon>Bacillota</taxon>
        <taxon>Bacilli</taxon>
        <taxon>Lactobacillales</taxon>
        <taxon>Enterococcaceae</taxon>
        <taxon>Enterococcus</taxon>
    </lineage>
</organism>
<evidence type="ECO:0000313" key="10">
    <source>
        <dbReference type="Proteomes" id="UP000004846"/>
    </source>
</evidence>
<keyword evidence="4 7" id="KW-0255">Endonuclease</keyword>
<comment type="subunit">
    <text evidence="7">Consists of a catalytic RNA component (M1 or rnpB) and a protein subunit.</text>
</comment>
<dbReference type="HOGENOM" id="CLU_117179_9_1_9"/>